<dbReference type="AlphaFoldDB" id="A0A1F4S103"/>
<accession>A0A1F4S103</accession>
<comment type="caution">
    <text evidence="1">The sequence shown here is derived from an EMBL/GenBank/DDBJ whole genome shotgun (WGS) entry which is preliminary data.</text>
</comment>
<dbReference type="Proteomes" id="UP000177905">
    <property type="component" value="Unassembled WGS sequence"/>
</dbReference>
<sequence>MVKLLEEKQYERILLKEAKAMPVNRLKEVIDFMEFLSLKEYSGFDSLLKRTKESAEKKGFKLKDVSRLIKEARKAKCLK</sequence>
<name>A0A1F4S103_UNCSA</name>
<evidence type="ECO:0000313" key="1">
    <source>
        <dbReference type="EMBL" id="OGC13413.1"/>
    </source>
</evidence>
<dbReference type="EMBL" id="MEUA01000056">
    <property type="protein sequence ID" value="OGC13413.1"/>
    <property type="molecule type" value="Genomic_DNA"/>
</dbReference>
<gene>
    <name evidence="1" type="ORF">A2290_08990</name>
</gene>
<evidence type="ECO:0000313" key="2">
    <source>
        <dbReference type="Proteomes" id="UP000177905"/>
    </source>
</evidence>
<proteinExistence type="predicted"/>
<reference evidence="1 2" key="1">
    <citation type="journal article" date="2016" name="Nat. Commun.">
        <title>Thousands of microbial genomes shed light on interconnected biogeochemical processes in an aquifer system.</title>
        <authorList>
            <person name="Anantharaman K."/>
            <person name="Brown C.T."/>
            <person name="Hug L.A."/>
            <person name="Sharon I."/>
            <person name="Castelle C.J."/>
            <person name="Probst A.J."/>
            <person name="Thomas B.C."/>
            <person name="Singh A."/>
            <person name="Wilkins M.J."/>
            <person name="Karaoz U."/>
            <person name="Brodie E.L."/>
            <person name="Williams K.H."/>
            <person name="Hubbard S.S."/>
            <person name="Banfield J.F."/>
        </authorList>
    </citation>
    <scope>NUCLEOTIDE SEQUENCE [LARGE SCALE GENOMIC DNA]</scope>
</reference>
<organism evidence="1 2">
    <name type="scientific">candidate division WOR-1 bacterium RIFOXYB2_FULL_36_35</name>
    <dbReference type="NCBI Taxonomy" id="1802578"/>
    <lineage>
        <taxon>Bacteria</taxon>
        <taxon>Bacillati</taxon>
        <taxon>Saganbacteria</taxon>
    </lineage>
</organism>
<protein>
    <submittedName>
        <fullName evidence="1">Uncharacterized protein</fullName>
    </submittedName>
</protein>